<dbReference type="InterPro" id="IPR000873">
    <property type="entry name" value="AMP-dep_synth/lig_dom"/>
</dbReference>
<evidence type="ECO:0000313" key="27">
    <source>
        <dbReference type="EMBL" id="GEB34774.1"/>
    </source>
</evidence>
<keyword evidence="7" id="KW-0808">Transferase</keyword>
<dbReference type="InterPro" id="IPR009081">
    <property type="entry name" value="PP-bd_ACP"/>
</dbReference>
<evidence type="ECO:0000259" key="25">
    <source>
        <dbReference type="PROSITE" id="PS50075"/>
    </source>
</evidence>
<keyword evidence="10" id="KW-0560">Oxidoreductase</keyword>
<dbReference type="CDD" id="cd08953">
    <property type="entry name" value="KR_2_SDR_x"/>
    <property type="match status" value="1"/>
</dbReference>
<dbReference type="Gene3D" id="3.30.70.250">
    <property type="entry name" value="Malonyl-CoA ACP transacylase, ACP-binding"/>
    <property type="match status" value="1"/>
</dbReference>
<dbReference type="SUPFAM" id="SSF47336">
    <property type="entry name" value="ACP-like"/>
    <property type="match status" value="2"/>
</dbReference>
<comment type="cofactor">
    <cofactor evidence="2">
        <name>pantetheine 4'-phosphate</name>
        <dbReference type="ChEBI" id="CHEBI:47942"/>
    </cofactor>
</comment>
<dbReference type="PANTHER" id="PTHR43775">
    <property type="entry name" value="FATTY ACID SYNTHASE"/>
    <property type="match status" value="1"/>
</dbReference>
<evidence type="ECO:0000256" key="16">
    <source>
        <dbReference type="ARBA" id="ARBA00051971"/>
    </source>
</evidence>
<dbReference type="FunFam" id="3.40.50.12780:FF:000012">
    <property type="entry name" value="Non-ribosomal peptide synthetase"/>
    <property type="match status" value="1"/>
</dbReference>
<comment type="cofactor">
    <cofactor evidence="1">
        <name>NADP(+)</name>
        <dbReference type="ChEBI" id="CHEBI:58349"/>
    </cofactor>
</comment>
<evidence type="ECO:0000256" key="20">
    <source>
        <dbReference type="ARBA" id="ARBA00066974"/>
    </source>
</evidence>
<dbReference type="Pfam" id="PF02801">
    <property type="entry name" value="Ketoacyl-synt_C"/>
    <property type="match status" value="1"/>
</dbReference>
<dbReference type="Gene3D" id="3.40.47.10">
    <property type="match status" value="1"/>
</dbReference>
<dbReference type="InterPro" id="IPR001242">
    <property type="entry name" value="Condensation_dom"/>
</dbReference>
<dbReference type="InterPro" id="IPR016035">
    <property type="entry name" value="Acyl_Trfase/lysoPLipase"/>
</dbReference>
<proteinExistence type="inferred from homology"/>
<evidence type="ECO:0000256" key="15">
    <source>
        <dbReference type="ARBA" id="ARBA00050973"/>
    </source>
</evidence>
<dbReference type="Gene3D" id="2.30.38.10">
    <property type="entry name" value="Luciferase, Domain 3"/>
    <property type="match status" value="1"/>
</dbReference>
<comment type="catalytic activity">
    <reaction evidence="16">
        <text>19-(4-hydroxyphenyl)nonadecanoyl-[(phenol)carboxyphthiodiolenone synthase] + 2 (S)-methylmalonyl-CoA + 3 malonyl-CoA + 5 NADPH + 10 H(+) = C37-(phenol)carboxyphthiodiolenone-[(phenol)carboxyphthiodiolenone synthase] + 5 CO2 + 5 NADP(+) + 5 CoA + 2 H2O</text>
        <dbReference type="Rhea" id="RHEA:57760"/>
        <dbReference type="Rhea" id="RHEA-COMP:14273"/>
        <dbReference type="Rhea" id="RHEA-COMP:14990"/>
        <dbReference type="ChEBI" id="CHEBI:15377"/>
        <dbReference type="ChEBI" id="CHEBI:15378"/>
        <dbReference type="ChEBI" id="CHEBI:16526"/>
        <dbReference type="ChEBI" id="CHEBI:57287"/>
        <dbReference type="ChEBI" id="CHEBI:57327"/>
        <dbReference type="ChEBI" id="CHEBI:57384"/>
        <dbReference type="ChEBI" id="CHEBI:57783"/>
        <dbReference type="ChEBI" id="CHEBI:58349"/>
        <dbReference type="ChEBI" id="CHEBI:133301"/>
        <dbReference type="ChEBI" id="CHEBI:142260"/>
        <dbReference type="EC" id="2.3.1.292"/>
    </reaction>
</comment>
<dbReference type="InterPro" id="IPR036736">
    <property type="entry name" value="ACP-like_sf"/>
</dbReference>
<dbReference type="Gene3D" id="3.30.559.10">
    <property type="entry name" value="Chloramphenicol acetyltransferase-like domain"/>
    <property type="match status" value="1"/>
</dbReference>
<comment type="caution">
    <text evidence="27">The sequence shown here is derived from an EMBL/GenBank/DDBJ whole genome shotgun (WGS) entry which is preliminary data.</text>
</comment>
<comment type="function">
    <text evidence="19">Part of the PpsABCDE complex involved in the biosynthesis of the lipid core common to phthiocerols and phenolphthiocerols by successive additions of malonyl-CoA or methylmalonyl-CoA extender units. PpsA can accept as substrate the activated forms of either icosanoyl (C20), docosanoyl (C22) or lignoceroyl (C24) groups from FadD26, or a (4-hydroxyphenyl)-C17 or (4-hydroxyphenyl)-C19 fatty acyl from FadD29. PpsA initiates the biosynthesis and extends its substrate using a malonyl-CoA extender unit. The PpsB and PpsC proteins add the second and third malonyl-CoA extender units. PpsD adds an (R)-methylmalonyl unit and PpsE adds a second (R)-methylmalonyl unit. The incorporation of the methylmalonyl units results in formation of two branched methyl groups in the elongated product.</text>
</comment>
<accession>A0A4Y3PN50</accession>
<keyword evidence="8" id="KW-0276">Fatty acid metabolism</keyword>
<dbReference type="InterPro" id="IPR045851">
    <property type="entry name" value="AMP-bd_C_sf"/>
</dbReference>
<dbReference type="InterPro" id="IPR050091">
    <property type="entry name" value="PKS_NRPS_Biosynth_Enz"/>
</dbReference>
<dbReference type="CDD" id="cd12116">
    <property type="entry name" value="A_NRPS_Ta1_like"/>
    <property type="match status" value="1"/>
</dbReference>
<dbReference type="Gene3D" id="3.40.366.10">
    <property type="entry name" value="Malonyl-Coenzyme A Acyl Carrier Protein, domain 2"/>
    <property type="match status" value="1"/>
</dbReference>
<dbReference type="NCBIfam" id="TIGR01733">
    <property type="entry name" value="AA-adenyl-dom"/>
    <property type="match status" value="1"/>
</dbReference>
<dbReference type="SMART" id="SM00822">
    <property type="entry name" value="PKS_KR"/>
    <property type="match status" value="1"/>
</dbReference>
<evidence type="ECO:0000256" key="12">
    <source>
        <dbReference type="ARBA" id="ARBA00023194"/>
    </source>
</evidence>
<dbReference type="PROSITE" id="PS52004">
    <property type="entry name" value="KS3_2"/>
    <property type="match status" value="1"/>
</dbReference>
<evidence type="ECO:0000259" key="26">
    <source>
        <dbReference type="PROSITE" id="PS52004"/>
    </source>
</evidence>
<dbReference type="FunFam" id="2.30.38.10:FF:000001">
    <property type="entry name" value="Non-ribosomal peptide synthetase PvdI"/>
    <property type="match status" value="1"/>
</dbReference>
<evidence type="ECO:0000256" key="7">
    <source>
        <dbReference type="ARBA" id="ARBA00022679"/>
    </source>
</evidence>
<keyword evidence="12" id="KW-0045">Antibiotic biosynthesis</keyword>
<dbReference type="SUPFAM" id="SSF52777">
    <property type="entry name" value="CoA-dependent acyltransferases"/>
    <property type="match status" value="3"/>
</dbReference>
<evidence type="ECO:0000256" key="24">
    <source>
        <dbReference type="ARBA" id="ARBA00084020"/>
    </source>
</evidence>
<evidence type="ECO:0000256" key="10">
    <source>
        <dbReference type="ARBA" id="ARBA00023002"/>
    </source>
</evidence>
<comment type="catalytic activity">
    <reaction evidence="17">
        <text>docosanoyl-[(phenol)carboxyphthiodiolenone synthase] + 2 (S)-methylmalonyl-CoA + 3 malonyl-CoA + 5 NADPH + 10 H(+) = C34-carboxyphthiodiolenone-[(phenol)carboxyphthiodiolenone synthase] + 5 CO2 + 5 NADP(+) + 5 CoA + 2 H2O</text>
        <dbReference type="Rhea" id="RHEA:57752"/>
        <dbReference type="Rhea" id="RHEA-COMP:14987"/>
        <dbReference type="Rhea" id="RHEA-COMP:14988"/>
        <dbReference type="ChEBI" id="CHEBI:15377"/>
        <dbReference type="ChEBI" id="CHEBI:15378"/>
        <dbReference type="ChEBI" id="CHEBI:16526"/>
        <dbReference type="ChEBI" id="CHEBI:57287"/>
        <dbReference type="ChEBI" id="CHEBI:57327"/>
        <dbReference type="ChEBI" id="CHEBI:57384"/>
        <dbReference type="ChEBI" id="CHEBI:57783"/>
        <dbReference type="ChEBI" id="CHEBI:58349"/>
        <dbReference type="ChEBI" id="CHEBI:142237"/>
        <dbReference type="ChEBI" id="CHEBI:142238"/>
        <dbReference type="EC" id="2.3.1.292"/>
    </reaction>
</comment>
<evidence type="ECO:0000256" key="21">
    <source>
        <dbReference type="ARBA" id="ARBA00073623"/>
    </source>
</evidence>
<dbReference type="InterPro" id="IPR001227">
    <property type="entry name" value="Ac_transferase_dom_sf"/>
</dbReference>
<dbReference type="GO" id="GO:0004315">
    <property type="term" value="F:3-oxoacyl-[acyl-carrier-protein] synthase activity"/>
    <property type="evidence" value="ECO:0007669"/>
    <property type="project" value="InterPro"/>
</dbReference>
<dbReference type="CDD" id="cd19531">
    <property type="entry name" value="LCL_NRPS-like"/>
    <property type="match status" value="1"/>
</dbReference>
<dbReference type="InterPro" id="IPR020806">
    <property type="entry name" value="PKS_PP-bd"/>
</dbReference>
<keyword evidence="11" id="KW-0443">Lipid metabolism</keyword>
<dbReference type="GO" id="GO:0016491">
    <property type="term" value="F:oxidoreductase activity"/>
    <property type="evidence" value="ECO:0007669"/>
    <property type="project" value="UniProtKB-KW"/>
</dbReference>
<dbReference type="Proteomes" id="UP000316882">
    <property type="component" value="Unassembled WGS sequence"/>
</dbReference>
<dbReference type="GO" id="GO:0016874">
    <property type="term" value="F:ligase activity"/>
    <property type="evidence" value="ECO:0007669"/>
    <property type="project" value="UniProtKB-KW"/>
</dbReference>
<dbReference type="Gene3D" id="3.30.300.30">
    <property type="match status" value="1"/>
</dbReference>
<keyword evidence="28" id="KW-1185">Reference proteome</keyword>
<evidence type="ECO:0000256" key="14">
    <source>
        <dbReference type="ARBA" id="ARBA00029443"/>
    </source>
</evidence>
<dbReference type="InterPro" id="IPR014030">
    <property type="entry name" value="Ketoacyl_synth_N"/>
</dbReference>
<dbReference type="GO" id="GO:0006633">
    <property type="term" value="P:fatty acid biosynthetic process"/>
    <property type="evidence" value="ECO:0007669"/>
    <property type="project" value="InterPro"/>
</dbReference>
<dbReference type="InterPro" id="IPR016039">
    <property type="entry name" value="Thiolase-like"/>
</dbReference>
<dbReference type="InterPro" id="IPR057326">
    <property type="entry name" value="KR_dom"/>
</dbReference>
<dbReference type="PANTHER" id="PTHR43775:SF51">
    <property type="entry name" value="INACTIVE PHENOLPHTHIOCEROL SYNTHESIS POLYKETIDE SYNTHASE TYPE I PKS1-RELATED"/>
    <property type="match status" value="1"/>
</dbReference>
<dbReference type="Pfam" id="PF00501">
    <property type="entry name" value="AMP-binding"/>
    <property type="match status" value="1"/>
</dbReference>
<dbReference type="InterPro" id="IPR020841">
    <property type="entry name" value="PKS_Beta-ketoAc_synthase_dom"/>
</dbReference>
<evidence type="ECO:0000256" key="18">
    <source>
        <dbReference type="ARBA" id="ARBA00052745"/>
    </source>
</evidence>
<dbReference type="SUPFAM" id="SSF52151">
    <property type="entry name" value="FabD/lysophospholipase-like"/>
    <property type="match status" value="1"/>
</dbReference>
<dbReference type="SUPFAM" id="SSF56801">
    <property type="entry name" value="Acetyl-CoA synthetase-like"/>
    <property type="match status" value="1"/>
</dbReference>
<dbReference type="Gene3D" id="1.10.1200.10">
    <property type="entry name" value="ACP-like"/>
    <property type="match status" value="2"/>
</dbReference>
<dbReference type="Pfam" id="PF00109">
    <property type="entry name" value="ketoacyl-synt"/>
    <property type="match status" value="1"/>
</dbReference>
<keyword evidence="6" id="KW-0436">Ligase</keyword>
<dbReference type="CDD" id="cd00833">
    <property type="entry name" value="PKS"/>
    <property type="match status" value="1"/>
</dbReference>
<dbReference type="FunFam" id="3.40.47.10:FF:000042">
    <property type="entry name" value="Polyketide synthase Pks13"/>
    <property type="match status" value="1"/>
</dbReference>
<dbReference type="Gene3D" id="3.30.70.3290">
    <property type="match status" value="1"/>
</dbReference>
<evidence type="ECO:0000256" key="23">
    <source>
        <dbReference type="ARBA" id="ARBA00078169"/>
    </source>
</evidence>
<dbReference type="Gene3D" id="3.30.559.30">
    <property type="entry name" value="Nonribosomal peptide synthetase, condensation domain"/>
    <property type="match status" value="2"/>
</dbReference>
<evidence type="ECO:0000256" key="6">
    <source>
        <dbReference type="ARBA" id="ARBA00022598"/>
    </source>
</evidence>
<dbReference type="SUPFAM" id="SSF51735">
    <property type="entry name" value="NAD(P)-binding Rossmann-fold domains"/>
    <property type="match status" value="2"/>
</dbReference>
<dbReference type="GO" id="GO:0031177">
    <property type="term" value="F:phosphopantetheine binding"/>
    <property type="evidence" value="ECO:0007669"/>
    <property type="project" value="InterPro"/>
</dbReference>
<dbReference type="Pfam" id="PF22621">
    <property type="entry name" value="CurL-like_PKS_C"/>
    <property type="match status" value="1"/>
</dbReference>
<dbReference type="SMART" id="SM00823">
    <property type="entry name" value="PKS_PP"/>
    <property type="match status" value="2"/>
</dbReference>
<comment type="catalytic activity">
    <reaction evidence="18">
        <text>icosanoyl-[(phenol)carboxyphthiodiolenone synthase] + 2 (S)-methylmalonyl-CoA + 3 malonyl-CoA + 5 NADPH + 10 H(+) = C32-carboxyphthiodiolenone-[(phenol)carboxyphthiodiolenone synthase] + 5 CO2 + 5 NADP(+) + 5 CoA + 2 H2O</text>
        <dbReference type="Rhea" id="RHEA:57748"/>
        <dbReference type="Rhea" id="RHEA-COMP:14985"/>
        <dbReference type="Rhea" id="RHEA-COMP:14986"/>
        <dbReference type="ChEBI" id="CHEBI:15377"/>
        <dbReference type="ChEBI" id="CHEBI:15378"/>
        <dbReference type="ChEBI" id="CHEBI:16526"/>
        <dbReference type="ChEBI" id="CHEBI:57287"/>
        <dbReference type="ChEBI" id="CHEBI:57327"/>
        <dbReference type="ChEBI" id="CHEBI:57384"/>
        <dbReference type="ChEBI" id="CHEBI:57783"/>
        <dbReference type="ChEBI" id="CHEBI:58349"/>
        <dbReference type="ChEBI" id="CHEBI:87848"/>
        <dbReference type="ChEBI" id="CHEBI:142236"/>
        <dbReference type="EC" id="2.3.1.292"/>
    </reaction>
</comment>
<dbReference type="InterPro" id="IPR049490">
    <property type="entry name" value="C883_1060-like_KR_N"/>
</dbReference>
<dbReference type="Pfam" id="PF08659">
    <property type="entry name" value="KR"/>
    <property type="match status" value="1"/>
</dbReference>
<evidence type="ECO:0000256" key="22">
    <source>
        <dbReference type="ARBA" id="ARBA00075053"/>
    </source>
</evidence>
<feature type="domain" description="Carrier" evidence="25">
    <location>
        <begin position="2480"/>
        <end position="2555"/>
    </location>
</feature>
<dbReference type="SUPFAM" id="SSF53901">
    <property type="entry name" value="Thiolase-like"/>
    <property type="match status" value="1"/>
</dbReference>
<dbReference type="GO" id="GO:0017000">
    <property type="term" value="P:antibiotic biosynthetic process"/>
    <property type="evidence" value="ECO:0007669"/>
    <property type="project" value="UniProtKB-KW"/>
</dbReference>
<comment type="catalytic activity">
    <reaction evidence="15">
        <text>17-(4-hydroxyphenyl)heptadecanoyl-[(phenol)carboxyphthiodiolenone synthase] + 2 (S)-methylmalonyl-CoA + 3 malonyl-CoA + 5 NADPH + 10 H(+) = C35-(phenol)carboxyphthiodiolenone-[(phenol)carboxyphthiodiolenone synthase] + 5 CO2 + 5 NADP(+) + 5 CoA + 2 H2O</text>
        <dbReference type="Rhea" id="RHEA:57756"/>
        <dbReference type="Rhea" id="RHEA-COMP:14272"/>
        <dbReference type="Rhea" id="RHEA-COMP:14989"/>
        <dbReference type="ChEBI" id="CHEBI:15377"/>
        <dbReference type="ChEBI" id="CHEBI:15378"/>
        <dbReference type="ChEBI" id="CHEBI:16526"/>
        <dbReference type="ChEBI" id="CHEBI:57287"/>
        <dbReference type="ChEBI" id="CHEBI:57327"/>
        <dbReference type="ChEBI" id="CHEBI:57384"/>
        <dbReference type="ChEBI" id="CHEBI:57783"/>
        <dbReference type="ChEBI" id="CHEBI:58349"/>
        <dbReference type="ChEBI" id="CHEBI:133300"/>
        <dbReference type="ChEBI" id="CHEBI:142259"/>
        <dbReference type="EC" id="2.3.1.292"/>
    </reaction>
</comment>
<keyword evidence="4" id="KW-0596">Phosphopantetheine</keyword>
<dbReference type="Gene3D" id="3.40.50.980">
    <property type="match status" value="2"/>
</dbReference>
<dbReference type="Pfam" id="PF00550">
    <property type="entry name" value="PP-binding"/>
    <property type="match status" value="2"/>
</dbReference>
<dbReference type="Pfam" id="PF00668">
    <property type="entry name" value="Condensation"/>
    <property type="match status" value="1"/>
</dbReference>
<keyword evidence="13" id="KW-0511">Multifunctional enzyme</keyword>
<comment type="similarity">
    <text evidence="14">In the C-terminal section; belongs to the NRP synthetase family.</text>
</comment>
<evidence type="ECO:0000256" key="13">
    <source>
        <dbReference type="ARBA" id="ARBA00023268"/>
    </source>
</evidence>
<dbReference type="RefSeq" id="WP_122966477.1">
    <property type="nucleotide sequence ID" value="NZ_BJMH01000027.1"/>
</dbReference>
<organism evidence="27 28">
    <name type="scientific">Brevibacillus parabrevis</name>
    <dbReference type="NCBI Taxonomy" id="54914"/>
    <lineage>
        <taxon>Bacteria</taxon>
        <taxon>Bacillati</taxon>
        <taxon>Bacillota</taxon>
        <taxon>Bacilli</taxon>
        <taxon>Bacillales</taxon>
        <taxon>Paenibacillaceae</taxon>
        <taxon>Brevibacillus</taxon>
    </lineage>
</organism>
<dbReference type="GO" id="GO:0034081">
    <property type="term" value="C:polyketide synthase complex"/>
    <property type="evidence" value="ECO:0007669"/>
    <property type="project" value="UniProtKB-ARBA"/>
</dbReference>
<evidence type="ECO:0000256" key="17">
    <source>
        <dbReference type="ARBA" id="ARBA00052119"/>
    </source>
</evidence>
<evidence type="ECO:0000256" key="1">
    <source>
        <dbReference type="ARBA" id="ARBA00001937"/>
    </source>
</evidence>
<dbReference type="SMART" id="SM00825">
    <property type="entry name" value="PKS_KS"/>
    <property type="match status" value="1"/>
</dbReference>
<feature type="domain" description="Carrier" evidence="25">
    <location>
        <begin position="1434"/>
        <end position="1509"/>
    </location>
</feature>
<keyword evidence="5" id="KW-0597">Phosphoprotein</keyword>
<comment type="similarity">
    <text evidence="3">Belongs to the ATP-dependent AMP-binding enzyme family.</text>
</comment>
<dbReference type="Pfam" id="PF21394">
    <property type="entry name" value="Beta-ketacyl_N"/>
    <property type="match status" value="1"/>
</dbReference>
<dbReference type="STRING" id="54914.AV540_24870"/>
<evidence type="ECO:0000256" key="19">
    <source>
        <dbReference type="ARBA" id="ARBA00058455"/>
    </source>
</evidence>
<dbReference type="InterPro" id="IPR036291">
    <property type="entry name" value="NAD(P)-bd_dom_sf"/>
</dbReference>
<dbReference type="InterPro" id="IPR010071">
    <property type="entry name" value="AA_adenyl_dom"/>
</dbReference>
<reference evidence="27 28" key="1">
    <citation type="submission" date="2019-06" db="EMBL/GenBank/DDBJ databases">
        <title>Whole genome shotgun sequence of Brevibacillus parabrevis NBRC 12334.</title>
        <authorList>
            <person name="Hosoyama A."/>
            <person name="Uohara A."/>
            <person name="Ohji S."/>
            <person name="Ichikawa N."/>
        </authorList>
    </citation>
    <scope>NUCLEOTIDE SEQUENCE [LARGE SCALE GENOMIC DNA]</scope>
    <source>
        <strain evidence="27 28">NBRC 12334</strain>
    </source>
</reference>
<dbReference type="EC" id="2.3.1.292" evidence="20"/>
<dbReference type="InterPro" id="IPR013968">
    <property type="entry name" value="PKS_KR"/>
</dbReference>
<dbReference type="EMBL" id="BJMH01000027">
    <property type="protein sequence ID" value="GEB34774.1"/>
    <property type="molecule type" value="Genomic_DNA"/>
</dbReference>
<dbReference type="SMART" id="SM00827">
    <property type="entry name" value="PKS_AT"/>
    <property type="match status" value="1"/>
</dbReference>
<name>A0A4Y3PN50_BREPA</name>
<evidence type="ECO:0000256" key="9">
    <source>
        <dbReference type="ARBA" id="ARBA00022857"/>
    </source>
</evidence>
<protein>
    <recommendedName>
        <fullName evidence="21">Phenolphthiocerol/phthiocerol polyketide synthase subunit E</fullName>
        <ecNumber evidence="20">2.3.1.292</ecNumber>
    </recommendedName>
    <alternativeName>
        <fullName evidence="23">(Phenol)carboxyphthiodiolenone synthase subunit E</fullName>
    </alternativeName>
    <alternativeName>
        <fullName evidence="24">Beta-ketoacyl-acyl-carrier-protein synthase I</fullName>
    </alternativeName>
    <alternativeName>
        <fullName evidence="22">Phthiocerol synthesis polyketide synthase type I PpsE</fullName>
    </alternativeName>
</protein>
<dbReference type="InterPro" id="IPR014031">
    <property type="entry name" value="Ketoacyl_synth_C"/>
</dbReference>
<dbReference type="GO" id="GO:0004312">
    <property type="term" value="F:fatty acid synthase activity"/>
    <property type="evidence" value="ECO:0007669"/>
    <property type="project" value="TreeGrafter"/>
</dbReference>
<dbReference type="PROSITE" id="PS00606">
    <property type="entry name" value="KS3_1"/>
    <property type="match status" value="1"/>
</dbReference>
<dbReference type="InterPro" id="IPR020845">
    <property type="entry name" value="AMP-binding_CS"/>
</dbReference>
<dbReference type="InterPro" id="IPR023213">
    <property type="entry name" value="CAT-like_dom_sf"/>
</dbReference>
<keyword evidence="9" id="KW-0521">NADP</keyword>
<dbReference type="InterPro" id="IPR018201">
    <property type="entry name" value="Ketoacyl_synth_AS"/>
</dbReference>
<dbReference type="Gene3D" id="3.40.50.720">
    <property type="entry name" value="NAD(P)-binding Rossmann-like Domain"/>
    <property type="match status" value="1"/>
</dbReference>
<gene>
    <name evidence="27" type="ORF">BPA01_43540</name>
</gene>
<feature type="domain" description="Ketosynthase family 3 (KS3)" evidence="26">
    <location>
        <begin position="9"/>
        <end position="431"/>
    </location>
</feature>
<evidence type="ECO:0000256" key="3">
    <source>
        <dbReference type="ARBA" id="ARBA00006432"/>
    </source>
</evidence>
<dbReference type="InterPro" id="IPR014043">
    <property type="entry name" value="Acyl_transferase_dom"/>
</dbReference>
<evidence type="ECO:0000256" key="11">
    <source>
        <dbReference type="ARBA" id="ARBA00023098"/>
    </source>
</evidence>
<evidence type="ECO:0000256" key="5">
    <source>
        <dbReference type="ARBA" id="ARBA00022553"/>
    </source>
</evidence>
<dbReference type="PROSITE" id="PS00455">
    <property type="entry name" value="AMP_BINDING"/>
    <property type="match status" value="1"/>
</dbReference>
<evidence type="ECO:0000313" key="28">
    <source>
        <dbReference type="Proteomes" id="UP000316882"/>
    </source>
</evidence>
<sequence length="2758" mass="307350">MADTRNFNGLEIAVIGLSCRFPGANNRQQFWNNLKDGLESITFFSDDELRAEGVPQELIEHENYVKAGAIIDQFEYFDERFFGYSPKDALVMDPQVRLFHEVAWEAMEDAGYVPDHYPGLVGVFAGASSNYSWNARVYSYEGEHRDLFSEIQLSNKDFLASRISYKFNLKGPSLTLTTACSTSLTAIHAACRSLLSGECDMAIAGGCSILIPHKSGYMYEEGHFLSKNGQIRAFDEAASGILFGNGVGVVVLKPLENALADKDHIWAIIKGSAVNNDGNRKAGYMAPSVEGQKEVIQSALQLSDVEAESISYIETHGTGTQLGDSIEFTALKQVFRERQSECVLGSVKNNIGHLDAASGVAGFVKTVLALKHRQIPPMINFARSNPALDMENSRFAINTTLREWQRGAYPLRAGISSFGVGGQNAHLIVEEAPEVSESVDTEQQPQLVLLSAQNSESLEQMADNLAKHLEEHPEIKLQDVAYTLQKGRKSFEYRKQIVCKSRTELIRALTDKGSRQAQAYRADGEPGQIVFMFSGQGSQYVNMGRELYEQEQIFRESLDHCFSLLQRYSPVDYRSILFPRDEQQEQAKQALASLDHGQVILFVFEYALARLVMEWGVQPDAVIGYSLGEYIAATIAGLFTLEQALQLVLKRGELFRRLPDGKMLSIPLSVAEVAPFLSDSLEIAIDNQASCVVGGPTPLIVELEEKLKQDKRMCTPLPFPKVIHTSRVESILDDYQAALQPVAFQDMQIPFLSSVTGEWAEQADLAAPDYWLRQLKDTVQFTKALQLFANQRAVFIEIGPGHDLSALAKRTFDAGTVSVSGQNILNLIPYANSTVSEQLHLYKRLGKLWQYGVNLDWDKVNPDGTRVPLPTYPFMRKKFWLEAASFQPQAASSQQLARKPIEDWYYVPSWKRHTPVFSAKDSTYKQKRRLIFAEQSKVSELLTQKVQQLSEQCIVVCKSAQRQQIRGNEFAINPGQDEDYDWLFQQLKDSSFTPDEVIHMWSLEEAGALPSLETTLDNGYYSLLAIAKEFGKHFDGHSLELKVLANGVCSVADVGKLNPQKSIMLGPIKVIPLEYPTIRCHLFDSDFTSEANALDKALDSFVRPLLSQTWNGIVAYQNKHFWLPTHEAVSFDPSDSMELKPGGTYLITGGLGGIGLAIADFLAQKAQATLILVGRTLFPTKEKWQELLADNNADDKLKQTIRRLCAIEQAGGSIHLIHADISDMRQVEELLQKADRLGGELNGVIHAAGVADGEMIQRSTRESGKKMLAAKVEGTSLLYEAVRDRPLDFFILFSSLSAYIPSIGQAGYCAANAFLDSFANYCHGNNSQFPVLSINWERWKATGMAKEIEEKHRQLTGEELAHAITEAEGVHIFSRVGAISLPQVAISAYDLNELITRYQDAQFPLVSEGIAFDYPQPDSAVKYERPDLTTEYVAPRDEREQQITAVWEAQFGMQPIGVDDSLFELGGDSIMALSIVGKIQKLYNERIPMAYFLHHPTVAGLSAYLQQTSPSQVGGVRVAPRKDHYPLTSVQKRVYFLQKMHPLTTVYNNPGVYQLDGEVEPGKIQHIFEQLIGRHEIFRTSFGFVGQEVVQTVHETVPFASEELVLPEEGMAAAISAFIRPFDLEKAPLIRVGYEPSKKLLLIDMHHLISDETSYQLLIKDFLAFYKGEELPALPVQYKDYAEWHAAMRGTPAFEKQKQYWLAQFANGEHETKLQLPTDFKPPLVQSFEGDFVSFHIDRETTERFKSMLKQEAATVNMGLLAVYAVLLSKICQQETVIVGTPVSGRKQTELENLIGAFVDTVALKLSVDAADSFSQLLQAVKQTISAALDHQDYPFEELINNLDIQRDLSRNPLFETMFSFRDVYDKTDQIGGVQEITSFYKHKTAMFSIRFTAWEEGPQIGCEIEYSTKLFAKETMERMARYFAQIMQQAVAEPEAALAKVEIMPGQEQQQVLVGFNQTRQQVDPSANVLSLFERQVEQHPDKAAVSLGAASLSYRELEQAANKLARYLQKRGVTREQPVGIYIERSLDMVIAMLAVLKAEGAYVPLDASIPLQRLQQIQEDAGVNVMISTSDLLADGKLRCQSLVLLDQEWSEIKQESSSPLSAAIEPSQTAYIIFTSGSTGKPKGVMVPHRALGNFLLSMSSQPGMTAADKLLSVTTFSFDIFGLELYLPLITGATVVLASKTEMADGRQLSRLLETHGITVMQATPATWKMLLMSGWTGNPQLKALCGGESLPQDLAREMLGKVGSFWNMYGPTETTIWSTIAEITDAEQLTIGKPIANTQIYILDRDKKPVPVGVYGEMYIGGMGVASGYINNPALTAERFVANPFDGEMQPTMYRTGDIARFMADGTIQCAGRIDDQVKIRGFRIELAEIKAVISAYPGIRDNVVVLESLAERSGKSAADDEKGLTSYLVLAAEAAIEIDELKGFLLEQLPAYMIPQQFFVIEQIPLNHNQKVDRKKLKSLQQTQLVSSKPFRQPTTEVEEKLASIWKKLLHLEQISAADSYFDLGGTSLTVVLMQEQIKEQFGLQIHVADIFTHPTIERLAASIEAAIFASQGAGKRGVSLPTHYFLSASDSGESLPLALELPPATAKGLFQIAQLHEMRIEEVMLALLFYLLKQVSNEASISIHLLNKREQLQLVTLDFSGMSDFDSLFMTVKEKIAQAEQHQSFPSVPPYRIGREQDKTMILLYPLVPAVSQAVSSSFNAVWGWEVDSEERIRIHLEYDSLLFKAAELKKLVQGFAHLAKQLVSRVVHT</sequence>
<dbReference type="PROSITE" id="PS50075">
    <property type="entry name" value="CARRIER"/>
    <property type="match status" value="2"/>
</dbReference>
<evidence type="ECO:0000256" key="4">
    <source>
        <dbReference type="ARBA" id="ARBA00022450"/>
    </source>
</evidence>
<dbReference type="FunFam" id="3.40.50.980:FF:000001">
    <property type="entry name" value="Non-ribosomal peptide synthetase"/>
    <property type="match status" value="1"/>
</dbReference>
<dbReference type="FunFam" id="1.10.1200.10:FF:000005">
    <property type="entry name" value="Nonribosomal peptide synthetase 1"/>
    <property type="match status" value="1"/>
</dbReference>
<dbReference type="Pfam" id="PF00698">
    <property type="entry name" value="Acyl_transf_1"/>
    <property type="match status" value="1"/>
</dbReference>
<evidence type="ECO:0000256" key="8">
    <source>
        <dbReference type="ARBA" id="ARBA00022832"/>
    </source>
</evidence>
<evidence type="ECO:0000256" key="2">
    <source>
        <dbReference type="ARBA" id="ARBA00001957"/>
    </source>
</evidence>